<evidence type="ECO:0000256" key="1">
    <source>
        <dbReference type="ARBA" id="ARBA00004123"/>
    </source>
</evidence>
<feature type="compositionally biased region" description="Basic and acidic residues" evidence="6">
    <location>
        <begin position="1"/>
        <end position="12"/>
    </location>
</feature>
<dbReference type="GO" id="GO:0006260">
    <property type="term" value="P:DNA replication"/>
    <property type="evidence" value="ECO:0007669"/>
    <property type="project" value="UniProtKB-UniRule"/>
</dbReference>
<dbReference type="GO" id="GO:0003688">
    <property type="term" value="F:DNA replication origin binding"/>
    <property type="evidence" value="ECO:0007669"/>
    <property type="project" value="UniProtKB-UniRule"/>
</dbReference>
<gene>
    <name evidence="9" type="ORF">AAL_02898</name>
</gene>
<keyword evidence="4 5" id="KW-0539">Nucleus</keyword>
<dbReference type="Proteomes" id="UP000078544">
    <property type="component" value="Unassembled WGS sequence"/>
</dbReference>
<feature type="compositionally biased region" description="Polar residues" evidence="6">
    <location>
        <begin position="88"/>
        <end position="101"/>
    </location>
</feature>
<comment type="subunit">
    <text evidence="5">Component of the origin recognition complex (ORC).</text>
</comment>
<dbReference type="InterPro" id="IPR056773">
    <property type="entry name" value="WHD_ORC2"/>
</dbReference>
<evidence type="ECO:0000256" key="4">
    <source>
        <dbReference type="ARBA" id="ARBA00023242"/>
    </source>
</evidence>
<accession>A0A166PQF9</accession>
<evidence type="ECO:0000256" key="6">
    <source>
        <dbReference type="SAM" id="MobiDB-lite"/>
    </source>
</evidence>
<evidence type="ECO:0000256" key="3">
    <source>
        <dbReference type="ARBA" id="ARBA00022705"/>
    </source>
</evidence>
<dbReference type="Pfam" id="PF24882">
    <property type="entry name" value="WHD_ORC2"/>
    <property type="match status" value="1"/>
</dbReference>
<reference evidence="9 10" key="1">
    <citation type="journal article" date="2016" name="Genome Biol. Evol.">
        <title>Divergent and convergent evolution of fungal pathogenicity.</title>
        <authorList>
            <person name="Shang Y."/>
            <person name="Xiao G."/>
            <person name="Zheng P."/>
            <person name="Cen K."/>
            <person name="Zhan S."/>
            <person name="Wang C."/>
        </authorList>
    </citation>
    <scope>NUCLEOTIDE SEQUENCE [LARGE SCALE GENOMIC DNA]</scope>
    <source>
        <strain evidence="9 10">RCEF 2490</strain>
    </source>
</reference>
<dbReference type="PANTHER" id="PTHR14052">
    <property type="entry name" value="ORIGIN RECOGNITION COMPLEX SUBUNIT 2"/>
    <property type="match status" value="1"/>
</dbReference>
<feature type="region of interest" description="Disordered" evidence="6">
    <location>
        <begin position="1"/>
        <end position="225"/>
    </location>
</feature>
<feature type="compositionally biased region" description="Polar residues" evidence="6">
    <location>
        <begin position="39"/>
        <end position="50"/>
    </location>
</feature>
<dbReference type="InterPro" id="IPR007220">
    <property type="entry name" value="ORC2"/>
</dbReference>
<evidence type="ECO:0000256" key="2">
    <source>
        <dbReference type="ARBA" id="ARBA00007421"/>
    </source>
</evidence>
<dbReference type="Pfam" id="PF04084">
    <property type="entry name" value="RecA-like_ORC2"/>
    <property type="match status" value="1"/>
</dbReference>
<protein>
    <recommendedName>
        <fullName evidence="5">Origin recognition complex subunit 2</fullName>
    </recommendedName>
</protein>
<comment type="caution">
    <text evidence="9">The sequence shown here is derived from an EMBL/GenBank/DDBJ whole genome shotgun (WGS) entry which is preliminary data.</text>
</comment>
<keyword evidence="3 5" id="KW-0235">DNA replication</keyword>
<dbReference type="EMBL" id="AZGY01000005">
    <property type="protein sequence ID" value="KZZ98380.1"/>
    <property type="molecule type" value="Genomic_DNA"/>
</dbReference>
<evidence type="ECO:0000256" key="5">
    <source>
        <dbReference type="RuleBase" id="RU368084"/>
    </source>
</evidence>
<feature type="domain" description="Origin recognition complex subunit 2 winged-helix" evidence="8">
    <location>
        <begin position="481"/>
        <end position="539"/>
    </location>
</feature>
<feature type="domain" description="Origin recognition complex subunit 2 RecA-like" evidence="7">
    <location>
        <begin position="252"/>
        <end position="412"/>
    </location>
</feature>
<comment type="similarity">
    <text evidence="2 5">Belongs to the ORC2 family.</text>
</comment>
<organism evidence="9 10">
    <name type="scientific">Moelleriella libera RCEF 2490</name>
    <dbReference type="NCBI Taxonomy" id="1081109"/>
    <lineage>
        <taxon>Eukaryota</taxon>
        <taxon>Fungi</taxon>
        <taxon>Dikarya</taxon>
        <taxon>Ascomycota</taxon>
        <taxon>Pezizomycotina</taxon>
        <taxon>Sordariomycetes</taxon>
        <taxon>Hypocreomycetidae</taxon>
        <taxon>Hypocreales</taxon>
        <taxon>Clavicipitaceae</taxon>
        <taxon>Moelleriella</taxon>
    </lineage>
</organism>
<proteinExistence type="inferred from homology"/>
<dbReference type="OrthoDB" id="346673at2759"/>
<feature type="compositionally biased region" description="Basic and acidic residues" evidence="6">
    <location>
        <begin position="153"/>
        <end position="177"/>
    </location>
</feature>
<feature type="compositionally biased region" description="Acidic residues" evidence="6">
    <location>
        <begin position="52"/>
        <end position="66"/>
    </location>
</feature>
<feature type="compositionally biased region" description="Acidic residues" evidence="6">
    <location>
        <begin position="143"/>
        <end position="152"/>
    </location>
</feature>
<evidence type="ECO:0000313" key="9">
    <source>
        <dbReference type="EMBL" id="KZZ98380.1"/>
    </source>
</evidence>
<comment type="function">
    <text evidence="5">Component of the origin recognition complex (ORC) that binds origins of replication. DNA-binding is ATP-dependent. ORC is required to assemble the pre-replication complex necessary to initiate DNA replication.</text>
</comment>
<name>A0A166PQF9_9HYPO</name>
<comment type="subcellular location">
    <subcellularLocation>
        <location evidence="1 5">Nucleus</location>
    </subcellularLocation>
</comment>
<sequence>MTDPAKDAREAESSTGKRPAIESAATEFEAAPAKRRRTSPSFDGASSTANDGEGEGDDGEGEEDGDATAGPQEAPQPAPRRRGRPPKSKSQIQTLSKTPPSSKAEPVTPTKNKGADSATPARRAADRSARKKSARALIQTVVGDDDDSDDDADNHGLVREIFEDSDADDQRSSRDDGDTTPSRTGQRKARAKRAAASPTPPRDLPPHELYFAHNKPGRPHTSDNTLSALPLLTHDEYFSLLAEQTDRLGDDVAYLESLHAELFPQWTFELSQGFSVCLYGFGSKRALLASYAAHLSRRAVVVVNGYAPTAALREILTCVGQAVDPRLRLPTSSPTSMVAGILAHLAVQKSTLTLLVNSIDAPPLRKPSTQAVLAQLAASPRVHLVCSVDTPDFSLLWDSGIRSSFNFAFHDCTTFAPFTAELDVVDEVHELLDRKARRVNGREGVAFVLKSLPENAKNLFRLLVGEVLIAMEEEGGAFFDEAAGVEYRIMYNKAVEEFICTSEMAFRTLLKEFHDHQMISSRKDALGTELLSVPFPKEELEAILEDLLS</sequence>
<dbReference type="GO" id="GO:0005664">
    <property type="term" value="C:nuclear origin of replication recognition complex"/>
    <property type="evidence" value="ECO:0007669"/>
    <property type="project" value="UniProtKB-UniRule"/>
</dbReference>
<dbReference type="InterPro" id="IPR056772">
    <property type="entry name" value="RecA-like_ORC2"/>
</dbReference>
<dbReference type="AlphaFoldDB" id="A0A166PQF9"/>
<evidence type="ECO:0000313" key="10">
    <source>
        <dbReference type="Proteomes" id="UP000078544"/>
    </source>
</evidence>
<keyword evidence="10" id="KW-1185">Reference proteome</keyword>
<dbReference type="PANTHER" id="PTHR14052:SF0">
    <property type="entry name" value="ORIGIN RECOGNITION COMPLEX SUBUNIT 2"/>
    <property type="match status" value="1"/>
</dbReference>
<dbReference type="STRING" id="1081109.A0A166PQF9"/>
<evidence type="ECO:0000259" key="8">
    <source>
        <dbReference type="Pfam" id="PF24882"/>
    </source>
</evidence>
<evidence type="ECO:0000259" key="7">
    <source>
        <dbReference type="Pfam" id="PF04084"/>
    </source>
</evidence>